<evidence type="ECO:0000313" key="1">
    <source>
        <dbReference type="EMBL" id="VTQ59689.1"/>
    </source>
</evidence>
<evidence type="ECO:0000313" key="2">
    <source>
        <dbReference type="Proteomes" id="UP000352698"/>
    </source>
</evidence>
<gene>
    <name evidence="1" type="ORF">NCTC12204_00448</name>
</gene>
<comment type="caution">
    <text evidence="1">The sequence shown here is derived from an EMBL/GenBank/DDBJ whole genome shotgun (WGS) entry which is preliminary data.</text>
</comment>
<accession>A0A449E5S1</accession>
<proteinExistence type="predicted"/>
<reference evidence="1 2" key="1">
    <citation type="submission" date="2019-05" db="EMBL/GenBank/DDBJ databases">
        <authorList>
            <consortium name="Pathogen Informatics"/>
        </authorList>
    </citation>
    <scope>NUCLEOTIDE SEQUENCE [LARGE SCALE GENOMIC DNA]</scope>
    <source>
        <strain evidence="1 2">NCTC12204</strain>
    </source>
</reference>
<dbReference type="EMBL" id="CABEEP010000001">
    <property type="protein sequence ID" value="VTQ59689.1"/>
    <property type="molecule type" value="Genomic_DNA"/>
</dbReference>
<protein>
    <submittedName>
        <fullName evidence="1">Uncharacterized protein</fullName>
    </submittedName>
</protein>
<dbReference type="RefSeq" id="WP_010738462.1">
    <property type="nucleotide sequence ID" value="NZ_AP027299.1"/>
</dbReference>
<sequence length="124" mass="14621">MKKFDSRYIIGVFLVLFILIGSVEFILKGHHSFTLNEIYFRVPIVVVGMVEMLPNDKGWGTFRVLFLVFLSDYLLKKIFDHFGLEEITLTFIPYLIILGILLVIFFARLTIKKDFFEHIKKENK</sequence>
<name>A0A449E5S1_ENTHR</name>
<dbReference type="Proteomes" id="UP000352698">
    <property type="component" value="Unassembled WGS sequence"/>
</dbReference>
<dbReference type="AlphaFoldDB" id="A0A449E5S1"/>
<organism evidence="1 2">
    <name type="scientific">Enterococcus hirae</name>
    <dbReference type="NCBI Taxonomy" id="1354"/>
    <lineage>
        <taxon>Bacteria</taxon>
        <taxon>Bacillati</taxon>
        <taxon>Bacillota</taxon>
        <taxon>Bacilli</taxon>
        <taxon>Lactobacillales</taxon>
        <taxon>Enterococcaceae</taxon>
        <taxon>Enterococcus</taxon>
    </lineage>
</organism>